<dbReference type="Proteomes" id="UP000016600">
    <property type="component" value="Unassembled WGS sequence"/>
</dbReference>
<dbReference type="Pfam" id="PF00535">
    <property type="entry name" value="Glycos_transf_2"/>
    <property type="match status" value="1"/>
</dbReference>
<dbReference type="EMBL" id="AWET01000051">
    <property type="protein sequence ID" value="ERJ97854.1"/>
    <property type="molecule type" value="Genomic_DNA"/>
</dbReference>
<evidence type="ECO:0000313" key="2">
    <source>
        <dbReference type="EMBL" id="ERJ97854.1"/>
    </source>
</evidence>
<accession>U2M7Z0</accession>
<gene>
    <name evidence="2" type="ORF">HMPREF1218_0891</name>
</gene>
<comment type="caution">
    <text evidence="2">The sequence shown here is derived from an EMBL/GenBank/DDBJ whole genome shotgun (WGS) entry which is preliminary data.</text>
</comment>
<protein>
    <submittedName>
        <fullName evidence="2">Glycosyltransferase, group 2 family protein</fullName>
        <ecNumber evidence="2">2.4.-.-</ecNumber>
    </submittedName>
</protein>
<organism evidence="2 3">
    <name type="scientific">Hoylesella pleuritidis F0068</name>
    <dbReference type="NCBI Taxonomy" id="1081904"/>
    <lineage>
        <taxon>Bacteria</taxon>
        <taxon>Pseudomonadati</taxon>
        <taxon>Bacteroidota</taxon>
        <taxon>Bacteroidia</taxon>
        <taxon>Bacteroidales</taxon>
        <taxon>Prevotellaceae</taxon>
        <taxon>Hoylesella</taxon>
    </lineage>
</organism>
<feature type="domain" description="Glycosyltransferase 2-like" evidence="1">
    <location>
        <begin position="6"/>
        <end position="174"/>
    </location>
</feature>
<dbReference type="InterPro" id="IPR001173">
    <property type="entry name" value="Glyco_trans_2-like"/>
</dbReference>
<dbReference type="AlphaFoldDB" id="U2M7Z0"/>
<dbReference type="PANTHER" id="PTHR22916">
    <property type="entry name" value="GLYCOSYLTRANSFERASE"/>
    <property type="match status" value="1"/>
</dbReference>
<dbReference type="SUPFAM" id="SSF53448">
    <property type="entry name" value="Nucleotide-diphospho-sugar transferases"/>
    <property type="match status" value="1"/>
</dbReference>
<dbReference type="GO" id="GO:0016758">
    <property type="term" value="F:hexosyltransferase activity"/>
    <property type="evidence" value="ECO:0007669"/>
    <property type="project" value="UniProtKB-ARBA"/>
</dbReference>
<dbReference type="InterPro" id="IPR029044">
    <property type="entry name" value="Nucleotide-diphossugar_trans"/>
</dbReference>
<dbReference type="PATRIC" id="fig|1081904.3.peg.2387"/>
<reference evidence="2 3" key="1">
    <citation type="submission" date="2013-08" db="EMBL/GenBank/DDBJ databases">
        <authorList>
            <person name="Durkin A.S."/>
            <person name="Haft D.R."/>
            <person name="McCorrison J."/>
            <person name="Torralba M."/>
            <person name="Gillis M."/>
            <person name="Haft D.H."/>
            <person name="Methe B."/>
            <person name="Sutton G."/>
            <person name="Nelson K.E."/>
        </authorList>
    </citation>
    <scope>NUCLEOTIDE SEQUENCE [LARGE SCALE GENOMIC DNA]</scope>
    <source>
        <strain evidence="2 3">F0068</strain>
    </source>
</reference>
<dbReference type="RefSeq" id="WP_021584879.1">
    <property type="nucleotide sequence ID" value="NZ_AWET01000051.1"/>
</dbReference>
<dbReference type="PANTHER" id="PTHR22916:SF3">
    <property type="entry name" value="UDP-GLCNAC:BETAGAL BETA-1,3-N-ACETYLGLUCOSAMINYLTRANSFERASE-LIKE PROTEIN 1"/>
    <property type="match status" value="1"/>
</dbReference>
<dbReference type="Gene3D" id="3.90.550.10">
    <property type="entry name" value="Spore Coat Polysaccharide Biosynthesis Protein SpsA, Chain A"/>
    <property type="match status" value="1"/>
</dbReference>
<evidence type="ECO:0000259" key="1">
    <source>
        <dbReference type="Pfam" id="PF00535"/>
    </source>
</evidence>
<keyword evidence="3" id="KW-1185">Reference proteome</keyword>
<evidence type="ECO:0000313" key="3">
    <source>
        <dbReference type="Proteomes" id="UP000016600"/>
    </source>
</evidence>
<dbReference type="EC" id="2.4.-.-" evidence="2"/>
<keyword evidence="2" id="KW-0328">Glycosyltransferase</keyword>
<sequence length="348" mass="40427">MNNCISVVVVTYNQEQTIGRALDSILMQKCHLPIEICIGDDCSTDATQIVCERYATRFPDIIHYHRNDRNKGVIDNYYDTLLACNGQFVADCAGDDFWVDPLKLEKEVRLLEENPSITLVHTAWRYYDEPSKSVLPHPILSAENSITDGQKLLVPIAIQVGLPVIHLCTALYRKQTFLQAYAKDPMLFRNQAFKCEDLQLSFIMAYAGKIAYLPDVTLYYSTGKTSVSNAEDDERQFRFVTGVTRLSHYLIRKYNLQAPEINHYFNYRIFALAMHAFRLQSQELFNETEKLRKQWNVKGDWRYKLIQMGGPSLSPRKEGKTHPSMIYKLYRLLRKVKRETFQLISNIR</sequence>
<name>U2M7Z0_9BACT</name>
<proteinExistence type="predicted"/>
<keyword evidence="2" id="KW-0808">Transferase</keyword>